<dbReference type="EMBL" id="FJ951167">
    <property type="protein sequence ID" value="ADC79135.1"/>
    <property type="molecule type" value="Genomic_DNA"/>
</dbReference>
<accession>E0WCJ1</accession>
<dbReference type="SUPFAM" id="SSF53474">
    <property type="entry name" value="alpha/beta-Hydrolases"/>
    <property type="match status" value="1"/>
</dbReference>
<organism evidence="3">
    <name type="scientific">uncultured sludge bacterium</name>
    <dbReference type="NCBI Taxonomy" id="641485"/>
    <lineage>
        <taxon>Bacteria</taxon>
        <taxon>environmental samples</taxon>
    </lineage>
</organism>
<name>E0WCJ1_9BACT</name>
<keyword evidence="1" id="KW-0378">Hydrolase</keyword>
<sequence>MDIFSNEMGSGEPLVVMHGLFGISDNWVSLGRKYAENFRVLLLDLPNHGRSGHFDRLDYPFFAAEIIDFIERKELRNVRLMGHSLGGKVAMQVACTRPDLVHKLVVADIAPKAYPVHHQVILTALNEIDTSRLQSRSDADAVLMKYRLDEATRQFLLKNLYWKSESRLDWRFNLEAISKHIVEVGAALDPTLRFEKDTLFIRGGASGYIKDEDIDDMLNHFPLAQLKTIEGAGHWLHAQSPAAYYDMTMEFLV</sequence>
<evidence type="ECO:0000313" key="3">
    <source>
        <dbReference type="EMBL" id="ADC79135.1"/>
    </source>
</evidence>
<dbReference type="PRINTS" id="PR00111">
    <property type="entry name" value="ABHYDROLASE"/>
</dbReference>
<dbReference type="InterPro" id="IPR000639">
    <property type="entry name" value="Epox_hydrolase-like"/>
</dbReference>
<proteinExistence type="predicted"/>
<dbReference type="InterPro" id="IPR000073">
    <property type="entry name" value="AB_hydrolase_1"/>
</dbReference>
<evidence type="ECO:0000256" key="1">
    <source>
        <dbReference type="ARBA" id="ARBA00022801"/>
    </source>
</evidence>
<dbReference type="Pfam" id="PF12697">
    <property type="entry name" value="Abhydrolase_6"/>
    <property type="match status" value="1"/>
</dbReference>
<dbReference type="AlphaFoldDB" id="E0WCJ1"/>
<reference evidence="3" key="1">
    <citation type="journal article" date="2010" name="Bioresour. Technol.">
        <title>Use of metagenomic approaches to isolate lipolytic genes from activated sludge.</title>
        <authorList>
            <person name="Liaw R.B."/>
            <person name="Cheng M.P."/>
            <person name="Wu M.C."/>
            <person name="Lee C.Y."/>
        </authorList>
    </citation>
    <scope>NUCLEOTIDE SEQUENCE</scope>
</reference>
<dbReference type="InterPro" id="IPR029058">
    <property type="entry name" value="AB_hydrolase_fold"/>
</dbReference>
<evidence type="ECO:0000259" key="2">
    <source>
        <dbReference type="Pfam" id="PF12697"/>
    </source>
</evidence>
<dbReference type="GO" id="GO:0016787">
    <property type="term" value="F:hydrolase activity"/>
    <property type="evidence" value="ECO:0007669"/>
    <property type="project" value="UniProtKB-KW"/>
</dbReference>
<dbReference type="PANTHER" id="PTHR46118">
    <property type="entry name" value="PROTEIN ABHD11"/>
    <property type="match status" value="1"/>
</dbReference>
<feature type="domain" description="AB hydrolase-1" evidence="2">
    <location>
        <begin position="14"/>
        <end position="246"/>
    </location>
</feature>
<dbReference type="PRINTS" id="PR00412">
    <property type="entry name" value="EPOXHYDRLASE"/>
</dbReference>
<dbReference type="PANTHER" id="PTHR46118:SF4">
    <property type="entry name" value="PROTEIN ABHD11"/>
    <property type="match status" value="1"/>
</dbReference>
<dbReference type="Gene3D" id="3.40.50.1820">
    <property type="entry name" value="alpha/beta hydrolase"/>
    <property type="match status" value="1"/>
</dbReference>
<protein>
    <submittedName>
        <fullName evidence="3">Lipase/esterase</fullName>
    </submittedName>
</protein>